<proteinExistence type="predicted"/>
<evidence type="ECO:0000313" key="2">
    <source>
        <dbReference type="EMBL" id="MBC8361485.1"/>
    </source>
</evidence>
<name>A0A8J6NMR7_9BACT</name>
<comment type="caution">
    <text evidence="2">The sequence shown here is derived from an EMBL/GenBank/DDBJ whole genome shotgun (WGS) entry which is preliminary data.</text>
</comment>
<protein>
    <recommendedName>
        <fullName evidence="4">DUF5320 domain-containing protein</fullName>
    </recommendedName>
</protein>
<sequence>MCQQREIPRYTEMAGCTCGCCGCGSSFRSFFSAQEKLERLEAYREQLKKELAGVEACIKELK</sequence>
<evidence type="ECO:0000256" key="1">
    <source>
        <dbReference type="SAM" id="Coils"/>
    </source>
</evidence>
<gene>
    <name evidence="2" type="ORF">H8E23_08815</name>
</gene>
<reference evidence="2 3" key="1">
    <citation type="submission" date="2020-08" db="EMBL/GenBank/DDBJ databases">
        <title>Bridging the membrane lipid divide: bacteria of the FCB group superphylum have the potential to synthesize archaeal ether lipids.</title>
        <authorList>
            <person name="Villanueva L."/>
            <person name="Von Meijenfeldt F.A.B."/>
            <person name="Westbye A.B."/>
            <person name="Yadav S."/>
            <person name="Hopmans E.C."/>
            <person name="Dutilh B.E."/>
            <person name="Sinninghe Damste J.S."/>
        </authorList>
    </citation>
    <scope>NUCLEOTIDE SEQUENCE [LARGE SCALE GENOMIC DNA]</scope>
    <source>
        <strain evidence="2">NIOZ-UU30</strain>
    </source>
</reference>
<accession>A0A8J6NMR7</accession>
<dbReference type="EMBL" id="JACNJH010000134">
    <property type="protein sequence ID" value="MBC8361485.1"/>
    <property type="molecule type" value="Genomic_DNA"/>
</dbReference>
<dbReference type="Proteomes" id="UP000603434">
    <property type="component" value="Unassembled WGS sequence"/>
</dbReference>
<keyword evidence="1" id="KW-0175">Coiled coil</keyword>
<feature type="coiled-coil region" evidence="1">
    <location>
        <begin position="30"/>
        <end position="57"/>
    </location>
</feature>
<evidence type="ECO:0008006" key="4">
    <source>
        <dbReference type="Google" id="ProtNLM"/>
    </source>
</evidence>
<evidence type="ECO:0000313" key="3">
    <source>
        <dbReference type="Proteomes" id="UP000603434"/>
    </source>
</evidence>
<organism evidence="2 3">
    <name type="scientific">Candidatus Desulfatibia profunda</name>
    <dbReference type="NCBI Taxonomy" id="2841695"/>
    <lineage>
        <taxon>Bacteria</taxon>
        <taxon>Pseudomonadati</taxon>
        <taxon>Thermodesulfobacteriota</taxon>
        <taxon>Desulfobacteria</taxon>
        <taxon>Desulfobacterales</taxon>
        <taxon>Desulfobacterales incertae sedis</taxon>
        <taxon>Candidatus Desulfatibia</taxon>
    </lineage>
</organism>
<dbReference type="AlphaFoldDB" id="A0A8J6NMR7"/>